<keyword evidence="7" id="KW-1133">Transmembrane helix</keyword>
<sequence>MASSLHSSLLLLVPLHRSIFVSYSKSRIPLLLPSPCTSPRDLDLVDSSAASTNPPANAATPLPLSVREQAYEVLEVLPDSTTSPRSINRCPPFPPRPRTCPQLRLPPCHCLADHILLFGHHCRGVSAFLRSLLSRLVVTVMPFELEVLEAALISRIQLLEHRLVSIEPRVAQLLELLPNRLTVDVLEELRLSKQTLV</sequence>
<feature type="signal peptide" evidence="10">
    <location>
        <begin position="1"/>
        <end position="18"/>
    </location>
</feature>
<keyword evidence="5" id="KW-0460">Magnesium</keyword>
<dbReference type="Gene3D" id="1.20.58.340">
    <property type="entry name" value="Magnesium transport protein CorA, transmembrane region"/>
    <property type="match status" value="1"/>
</dbReference>
<gene>
    <name evidence="11" type="ORF">KSP40_PGU017333</name>
</gene>
<evidence type="ECO:0000256" key="7">
    <source>
        <dbReference type="ARBA" id="ARBA00022989"/>
    </source>
</evidence>
<comment type="similarity">
    <text evidence="2">Belongs to the CorA metal ion transporter (MIT) (TC 1.A.35.5) family.</text>
</comment>
<keyword evidence="8" id="KW-0406">Ion transport</keyword>
<evidence type="ECO:0000313" key="12">
    <source>
        <dbReference type="Proteomes" id="UP001412067"/>
    </source>
</evidence>
<evidence type="ECO:0000256" key="8">
    <source>
        <dbReference type="ARBA" id="ARBA00023065"/>
    </source>
</evidence>
<name>A0ABR2MCZ0_9ASPA</name>
<organism evidence="11 12">
    <name type="scientific">Platanthera guangdongensis</name>
    <dbReference type="NCBI Taxonomy" id="2320717"/>
    <lineage>
        <taxon>Eukaryota</taxon>
        <taxon>Viridiplantae</taxon>
        <taxon>Streptophyta</taxon>
        <taxon>Embryophyta</taxon>
        <taxon>Tracheophyta</taxon>
        <taxon>Spermatophyta</taxon>
        <taxon>Magnoliopsida</taxon>
        <taxon>Liliopsida</taxon>
        <taxon>Asparagales</taxon>
        <taxon>Orchidaceae</taxon>
        <taxon>Orchidoideae</taxon>
        <taxon>Orchideae</taxon>
        <taxon>Orchidinae</taxon>
        <taxon>Platanthera</taxon>
    </lineage>
</organism>
<dbReference type="EMBL" id="JBBWWR010000009">
    <property type="protein sequence ID" value="KAK8961826.1"/>
    <property type="molecule type" value="Genomic_DNA"/>
</dbReference>
<evidence type="ECO:0000256" key="9">
    <source>
        <dbReference type="ARBA" id="ARBA00023136"/>
    </source>
</evidence>
<keyword evidence="4" id="KW-0812">Transmembrane</keyword>
<evidence type="ECO:0000256" key="2">
    <source>
        <dbReference type="ARBA" id="ARBA00007535"/>
    </source>
</evidence>
<evidence type="ECO:0000256" key="4">
    <source>
        <dbReference type="ARBA" id="ARBA00022692"/>
    </source>
</evidence>
<evidence type="ECO:0000313" key="11">
    <source>
        <dbReference type="EMBL" id="KAK8961826.1"/>
    </source>
</evidence>
<dbReference type="InterPro" id="IPR039204">
    <property type="entry name" value="MRS2-like"/>
</dbReference>
<comment type="caution">
    <text evidence="11">The sequence shown here is derived from an EMBL/GenBank/DDBJ whole genome shotgun (WGS) entry which is preliminary data.</text>
</comment>
<keyword evidence="12" id="KW-1185">Reference proteome</keyword>
<evidence type="ECO:0000256" key="10">
    <source>
        <dbReference type="SAM" id="SignalP"/>
    </source>
</evidence>
<dbReference type="PANTHER" id="PTHR13890:SF0">
    <property type="entry name" value="MAGNESIUM TRANSPORTER MRS2 HOMOLOG, MITOCHONDRIAL"/>
    <property type="match status" value="1"/>
</dbReference>
<feature type="chain" id="PRO_5046027255" evidence="10">
    <location>
        <begin position="19"/>
        <end position="197"/>
    </location>
</feature>
<reference evidence="11 12" key="1">
    <citation type="journal article" date="2022" name="Nat. Plants">
        <title>Genomes of leafy and leafless Platanthera orchids illuminate the evolution of mycoheterotrophy.</title>
        <authorList>
            <person name="Li M.H."/>
            <person name="Liu K.W."/>
            <person name="Li Z."/>
            <person name="Lu H.C."/>
            <person name="Ye Q.L."/>
            <person name="Zhang D."/>
            <person name="Wang J.Y."/>
            <person name="Li Y.F."/>
            <person name="Zhong Z.M."/>
            <person name="Liu X."/>
            <person name="Yu X."/>
            <person name="Liu D.K."/>
            <person name="Tu X.D."/>
            <person name="Liu B."/>
            <person name="Hao Y."/>
            <person name="Liao X.Y."/>
            <person name="Jiang Y.T."/>
            <person name="Sun W.H."/>
            <person name="Chen J."/>
            <person name="Chen Y.Q."/>
            <person name="Ai Y."/>
            <person name="Zhai J.W."/>
            <person name="Wu S.S."/>
            <person name="Zhou Z."/>
            <person name="Hsiao Y.Y."/>
            <person name="Wu W.L."/>
            <person name="Chen Y.Y."/>
            <person name="Lin Y.F."/>
            <person name="Hsu J.L."/>
            <person name="Li C.Y."/>
            <person name="Wang Z.W."/>
            <person name="Zhao X."/>
            <person name="Zhong W.Y."/>
            <person name="Ma X.K."/>
            <person name="Ma L."/>
            <person name="Huang J."/>
            <person name="Chen G.Z."/>
            <person name="Huang M.Z."/>
            <person name="Huang L."/>
            <person name="Peng D.H."/>
            <person name="Luo Y.B."/>
            <person name="Zou S.Q."/>
            <person name="Chen S.P."/>
            <person name="Lan S."/>
            <person name="Tsai W.C."/>
            <person name="Van de Peer Y."/>
            <person name="Liu Z.J."/>
        </authorList>
    </citation>
    <scope>NUCLEOTIDE SEQUENCE [LARGE SCALE GENOMIC DNA]</scope>
    <source>
        <strain evidence="11">Lor288</strain>
    </source>
</reference>
<protein>
    <submittedName>
        <fullName evidence="11">Uncharacterized protein</fullName>
    </submittedName>
</protein>
<keyword evidence="3" id="KW-0813">Transport</keyword>
<dbReference type="PANTHER" id="PTHR13890">
    <property type="entry name" value="RNA SPLICING PROTEIN MRS2, MITOCHONDRIAL"/>
    <property type="match status" value="1"/>
</dbReference>
<evidence type="ECO:0000256" key="3">
    <source>
        <dbReference type="ARBA" id="ARBA00022448"/>
    </source>
</evidence>
<dbReference type="Proteomes" id="UP001412067">
    <property type="component" value="Unassembled WGS sequence"/>
</dbReference>
<evidence type="ECO:0000256" key="1">
    <source>
        <dbReference type="ARBA" id="ARBA00004141"/>
    </source>
</evidence>
<accession>A0ABR2MCZ0</accession>
<evidence type="ECO:0000256" key="5">
    <source>
        <dbReference type="ARBA" id="ARBA00022842"/>
    </source>
</evidence>
<keyword evidence="6" id="KW-0809">Transit peptide</keyword>
<evidence type="ECO:0000256" key="6">
    <source>
        <dbReference type="ARBA" id="ARBA00022946"/>
    </source>
</evidence>
<keyword evidence="10" id="KW-0732">Signal</keyword>
<keyword evidence="9" id="KW-0472">Membrane</keyword>
<proteinExistence type="inferred from homology"/>
<comment type="subcellular location">
    <subcellularLocation>
        <location evidence="1">Membrane</location>
        <topology evidence="1">Multi-pass membrane protein</topology>
    </subcellularLocation>
</comment>